<dbReference type="Pfam" id="PF00117">
    <property type="entry name" value="GATase"/>
    <property type="match status" value="1"/>
</dbReference>
<dbReference type="SUPFAM" id="SSF52317">
    <property type="entry name" value="Class I glutamine amidotransferase-like"/>
    <property type="match status" value="1"/>
</dbReference>
<evidence type="ECO:0000259" key="1">
    <source>
        <dbReference type="Pfam" id="PF00117"/>
    </source>
</evidence>
<gene>
    <name evidence="2" type="ORF">J2S37_002129</name>
</gene>
<dbReference type="PROSITE" id="PS51273">
    <property type="entry name" value="GATASE_TYPE_1"/>
    <property type="match status" value="1"/>
</dbReference>
<dbReference type="Proteomes" id="UP001183619">
    <property type="component" value="Unassembled WGS sequence"/>
</dbReference>
<feature type="domain" description="Glutamine amidotransferase" evidence="1">
    <location>
        <begin position="42"/>
        <end position="179"/>
    </location>
</feature>
<dbReference type="PANTHER" id="PTHR42695">
    <property type="entry name" value="GLUTAMINE AMIDOTRANSFERASE YLR126C-RELATED"/>
    <property type="match status" value="1"/>
</dbReference>
<evidence type="ECO:0000313" key="2">
    <source>
        <dbReference type="EMBL" id="MDR7355591.1"/>
    </source>
</evidence>
<dbReference type="GO" id="GO:0003922">
    <property type="term" value="F:GMP synthase (glutamine-hydrolyzing) activity"/>
    <property type="evidence" value="ECO:0007669"/>
    <property type="project" value="UniProtKB-EC"/>
</dbReference>
<comment type="caution">
    <text evidence="2">The sequence shown here is derived from an EMBL/GenBank/DDBJ whole genome shotgun (WGS) entry which is preliminary data.</text>
</comment>
<reference evidence="2 3" key="1">
    <citation type="submission" date="2023-07" db="EMBL/GenBank/DDBJ databases">
        <title>Sequencing the genomes of 1000 actinobacteria strains.</title>
        <authorList>
            <person name="Klenk H.-P."/>
        </authorList>
    </citation>
    <scope>NUCLEOTIDE SEQUENCE [LARGE SCALE GENOMIC DNA]</scope>
    <source>
        <strain evidence="2 3">DSM 44508</strain>
    </source>
</reference>
<dbReference type="EMBL" id="JAVDYF010000001">
    <property type="protein sequence ID" value="MDR7355591.1"/>
    <property type="molecule type" value="Genomic_DNA"/>
</dbReference>
<proteinExistence type="predicted"/>
<keyword evidence="3" id="KW-1185">Reference proteome</keyword>
<dbReference type="Gene3D" id="3.40.50.880">
    <property type="match status" value="1"/>
</dbReference>
<keyword evidence="2" id="KW-0436">Ligase</keyword>
<sequence length="231" mass="24608">MITIMQLDPWVGPDRISSWLSDVPTQLVDLSHADVPSLSALGDGLIVLGGRHNALDEVAAPWLGALKQLLIDARTAELPTLGICLGHQVAAVAFGGEVELGTAHEEGPFAVTKTAAGRTDPLFEALPDVFLTAQSHYDCVCTLPPGATALASSKLCAIQAFRSGSFVGVQFHPEASPDTMARWAMGERESSGAECVLEGERMRDLMVPRDEEIALYGRTIVRAFAQVIAMN</sequence>
<dbReference type="InterPro" id="IPR044992">
    <property type="entry name" value="ChyE-like"/>
</dbReference>
<dbReference type="EC" id="6.3.5.2" evidence="2"/>
<dbReference type="CDD" id="cd01741">
    <property type="entry name" value="GATase1_1"/>
    <property type="match status" value="1"/>
</dbReference>
<dbReference type="PANTHER" id="PTHR42695:SF5">
    <property type="entry name" value="GLUTAMINE AMIDOTRANSFERASE YLR126C-RELATED"/>
    <property type="match status" value="1"/>
</dbReference>
<protein>
    <submittedName>
        <fullName evidence="2">GMP synthase (Glutamine-hydrolyzing)</fullName>
        <ecNumber evidence="2">6.3.5.2</ecNumber>
    </submittedName>
</protein>
<accession>A0ABU2BAE7</accession>
<name>A0ABU2BAE7_9CORY</name>
<dbReference type="InterPro" id="IPR017926">
    <property type="entry name" value="GATASE"/>
</dbReference>
<dbReference type="RefSeq" id="WP_277103378.1">
    <property type="nucleotide sequence ID" value="NZ_BAAAJS010000072.1"/>
</dbReference>
<evidence type="ECO:0000313" key="3">
    <source>
        <dbReference type="Proteomes" id="UP001183619"/>
    </source>
</evidence>
<dbReference type="InterPro" id="IPR029062">
    <property type="entry name" value="Class_I_gatase-like"/>
</dbReference>
<dbReference type="PRINTS" id="PR00096">
    <property type="entry name" value="GATASE"/>
</dbReference>
<organism evidence="2 3">
    <name type="scientific">Corynebacterium felinum</name>
    <dbReference type="NCBI Taxonomy" id="131318"/>
    <lineage>
        <taxon>Bacteria</taxon>
        <taxon>Bacillati</taxon>
        <taxon>Actinomycetota</taxon>
        <taxon>Actinomycetes</taxon>
        <taxon>Mycobacteriales</taxon>
        <taxon>Corynebacteriaceae</taxon>
        <taxon>Corynebacterium</taxon>
    </lineage>
</organism>